<dbReference type="AlphaFoldDB" id="A0A8E0RP90"/>
<evidence type="ECO:0000256" key="4">
    <source>
        <dbReference type="ARBA" id="ARBA00023242"/>
    </source>
</evidence>
<feature type="domain" description="Fork-head" evidence="7">
    <location>
        <begin position="180"/>
        <end position="258"/>
    </location>
</feature>
<dbReference type="CDD" id="cd00059">
    <property type="entry name" value="FH_FOX"/>
    <property type="match status" value="1"/>
</dbReference>
<feature type="compositionally biased region" description="Polar residues" evidence="6">
    <location>
        <begin position="1072"/>
        <end position="1082"/>
    </location>
</feature>
<dbReference type="SUPFAM" id="SSF46785">
    <property type="entry name" value="Winged helix' DNA-binding domain"/>
    <property type="match status" value="1"/>
</dbReference>
<proteinExistence type="predicted"/>
<dbReference type="InterPro" id="IPR036390">
    <property type="entry name" value="WH_DNA-bd_sf"/>
</dbReference>
<feature type="compositionally biased region" description="Polar residues" evidence="6">
    <location>
        <begin position="41"/>
        <end position="57"/>
    </location>
</feature>
<feature type="compositionally biased region" description="Polar residues" evidence="6">
    <location>
        <begin position="130"/>
        <end position="139"/>
    </location>
</feature>
<evidence type="ECO:0000256" key="2">
    <source>
        <dbReference type="ARBA" id="ARBA00023125"/>
    </source>
</evidence>
<dbReference type="PRINTS" id="PR00053">
    <property type="entry name" value="FORKHEAD"/>
</dbReference>
<evidence type="ECO:0000313" key="9">
    <source>
        <dbReference type="Proteomes" id="UP000728185"/>
    </source>
</evidence>
<evidence type="ECO:0000256" key="1">
    <source>
        <dbReference type="ARBA" id="ARBA00023015"/>
    </source>
</evidence>
<dbReference type="GO" id="GO:0000981">
    <property type="term" value="F:DNA-binding transcription factor activity, RNA polymerase II-specific"/>
    <property type="evidence" value="ECO:0007669"/>
    <property type="project" value="TreeGrafter"/>
</dbReference>
<keyword evidence="1" id="KW-0805">Transcription regulation</keyword>
<dbReference type="PROSITE" id="PS00658">
    <property type="entry name" value="FORK_HEAD_2"/>
    <property type="match status" value="1"/>
</dbReference>
<evidence type="ECO:0000256" key="6">
    <source>
        <dbReference type="SAM" id="MobiDB-lite"/>
    </source>
</evidence>
<dbReference type="SMART" id="SM00339">
    <property type="entry name" value="FH"/>
    <property type="match status" value="1"/>
</dbReference>
<feature type="compositionally biased region" description="Basic and acidic residues" evidence="6">
    <location>
        <begin position="558"/>
        <end position="577"/>
    </location>
</feature>
<dbReference type="Proteomes" id="UP000728185">
    <property type="component" value="Unassembled WGS sequence"/>
</dbReference>
<protein>
    <submittedName>
        <fullName evidence="8">Forkhead box protein N3</fullName>
    </submittedName>
</protein>
<feature type="region of interest" description="Disordered" evidence="6">
    <location>
        <begin position="41"/>
        <end position="60"/>
    </location>
</feature>
<feature type="region of interest" description="Disordered" evidence="6">
    <location>
        <begin position="118"/>
        <end position="139"/>
    </location>
</feature>
<dbReference type="OrthoDB" id="5954824at2759"/>
<sequence>MDKVQQLHRGFSDPFGLHNPLKLSMTIKDSLFSNHGEFANSSRPNDLWTNTQQNEPASTPGDLVSLAWLQKGDIIQIAPLDGEEDHQNCFENSTASISSGRSDDFLSTRQSTNLDEPLEFSPFSIRPTVQPDTHTASNASSMTIQRPASADAEHYSPPCIVDPHLVNTHQLSLSSQGLAKPNYSYTHLIFMAIESTPQKCMTVNQIYNWCETNFPFYKQAGAGWKNSLRHNLSINKSFKRLPRDSRGPGRGAFWTVEPRERPTLMDAIKRNPWNFANVAALVSGQCEQNAGFNVFGMRRFGLTQSAPGQVLRAAGFGNTDFVDSTSDIQNNAVHLPSGSFRFVPTLDGRFIATGDGRLPHMDIGGPLSSDGSLSGSSYSGALVLPDSRYWISPETSTSDTGAGIEVKWSPEDEEKYARTLQLLLESADRGAQTASNLTPSADGCNSSKHDGVLGVFSGDEIKLYTKQRRKSRLQPTRIVEDVYPHSFAIFGKCNECKENAAAGCDSCLARRRRFLSASISTNSMNDRAFLDVANYLDSDQECGPAGGPTVRKQIPARRNSDSGCDEKASNGEPHETSEDVADEVYVTPAPYIDHEYSHCHAQLRRPEEIRLVNNFNELYCADAIKRLSKDRSFCKQTGSHMHNRFCFTSYDESEAEYDETVGTFSSHDQTTYSDECSDTSKDFEELCSDDMSEDDGCRRRRRVFRGSSRTLAPRLADNAFRSRDSIRRRSAKHSSRARGRRRFDVVYHTGSPGTGVTRRSKRIIRAPKRPYDDFENPFLIEGEEFNGFITKAVERAKDIYRAGIRTGDTTQNRPQTHLGVDENCPESPGRPVRGRRGRRKGRKAGRRSNFFYASRTFESNNSTLASDPIDSTSEEDEELRYLRMARRRQRLRNDVERDGFSSAASDSSNSQSTVKDHDNRMSEPPRTITSECSLPGKNEKRGASLGISAVWGQSRWAIAQKFSAQSWPDCVQDDLESYDLEESASSVEANVEDLEECDMEEIRHTEPSKSGERTTVEAAQLLLGISQMQSFRRQSGYLSLDSSGTSASLTIDTADCIKDTSQESPEAVPMTNPVSPDHQANP</sequence>
<keyword evidence="4 5" id="KW-0539">Nucleus</keyword>
<dbReference type="EMBL" id="LUCM01010320">
    <property type="protein sequence ID" value="KAA0185648.1"/>
    <property type="molecule type" value="Genomic_DNA"/>
</dbReference>
<feature type="region of interest" description="Disordered" evidence="6">
    <location>
        <begin position="1054"/>
        <end position="1082"/>
    </location>
</feature>
<dbReference type="Pfam" id="PF00250">
    <property type="entry name" value="Forkhead"/>
    <property type="match status" value="1"/>
</dbReference>
<dbReference type="InterPro" id="IPR045912">
    <property type="entry name" value="FOXJ2/3-like"/>
</dbReference>
<evidence type="ECO:0000313" key="8">
    <source>
        <dbReference type="EMBL" id="KAA0185648.1"/>
    </source>
</evidence>
<dbReference type="InterPro" id="IPR001766">
    <property type="entry name" value="Fork_head_dom"/>
</dbReference>
<feature type="region of interest" description="Disordered" evidence="6">
    <location>
        <begin position="806"/>
        <end position="852"/>
    </location>
</feature>
<dbReference type="GO" id="GO:0005634">
    <property type="term" value="C:nucleus"/>
    <property type="evidence" value="ECO:0007669"/>
    <property type="project" value="UniProtKB-SubCell"/>
</dbReference>
<reference evidence="8" key="1">
    <citation type="submission" date="2019-05" db="EMBL/GenBank/DDBJ databases">
        <title>Annotation for the trematode Fasciolopsis buski.</title>
        <authorList>
            <person name="Choi Y.-J."/>
        </authorList>
    </citation>
    <scope>NUCLEOTIDE SEQUENCE</scope>
    <source>
        <strain evidence="8">HT</strain>
        <tissue evidence="8">Whole worm</tissue>
    </source>
</reference>
<keyword evidence="3" id="KW-0804">Transcription</keyword>
<dbReference type="PANTHER" id="PTHR46078:SF2">
    <property type="entry name" value="FORK-HEAD DOMAIN-CONTAINING PROTEIN"/>
    <property type="match status" value="1"/>
</dbReference>
<name>A0A8E0RP90_9TREM</name>
<keyword evidence="2 5" id="KW-0238">DNA-binding</keyword>
<feature type="compositionally biased region" description="Low complexity" evidence="6">
    <location>
        <begin position="901"/>
        <end position="912"/>
    </location>
</feature>
<dbReference type="Gene3D" id="1.10.10.10">
    <property type="entry name" value="Winged helix-like DNA-binding domain superfamily/Winged helix DNA-binding domain"/>
    <property type="match status" value="1"/>
</dbReference>
<evidence type="ECO:0000256" key="3">
    <source>
        <dbReference type="ARBA" id="ARBA00023163"/>
    </source>
</evidence>
<evidence type="ECO:0000256" key="5">
    <source>
        <dbReference type="PROSITE-ProRule" id="PRU00089"/>
    </source>
</evidence>
<dbReference type="FunFam" id="1.10.10.10:FF:000135">
    <property type="entry name" value="forkhead box protein G1"/>
    <property type="match status" value="1"/>
</dbReference>
<feature type="DNA-binding region" description="Fork-head" evidence="5">
    <location>
        <begin position="180"/>
        <end position="258"/>
    </location>
</feature>
<feature type="region of interest" description="Disordered" evidence="6">
    <location>
        <begin position="893"/>
        <end position="939"/>
    </location>
</feature>
<comment type="subcellular location">
    <subcellularLocation>
        <location evidence="5">Nucleus</location>
    </subcellularLocation>
</comment>
<dbReference type="GO" id="GO:0000978">
    <property type="term" value="F:RNA polymerase II cis-regulatory region sequence-specific DNA binding"/>
    <property type="evidence" value="ECO:0007669"/>
    <property type="project" value="TreeGrafter"/>
</dbReference>
<accession>A0A8E0RP90</accession>
<comment type="caution">
    <text evidence="8">The sequence shown here is derived from an EMBL/GenBank/DDBJ whole genome shotgun (WGS) entry which is preliminary data.</text>
</comment>
<dbReference type="PROSITE" id="PS50039">
    <property type="entry name" value="FORK_HEAD_3"/>
    <property type="match status" value="1"/>
</dbReference>
<dbReference type="InterPro" id="IPR030456">
    <property type="entry name" value="TF_fork_head_CS_2"/>
</dbReference>
<evidence type="ECO:0000259" key="7">
    <source>
        <dbReference type="PROSITE" id="PS50039"/>
    </source>
</evidence>
<gene>
    <name evidence="8" type="ORF">FBUS_08701</name>
</gene>
<dbReference type="InterPro" id="IPR036388">
    <property type="entry name" value="WH-like_DNA-bd_sf"/>
</dbReference>
<dbReference type="PANTHER" id="PTHR46078">
    <property type="entry name" value="FORKHEAD BOX PROTEIN J2 FAMILY MEMBER"/>
    <property type="match status" value="1"/>
</dbReference>
<feature type="region of interest" description="Disordered" evidence="6">
    <location>
        <begin position="544"/>
        <end position="578"/>
    </location>
</feature>
<keyword evidence="9" id="KW-1185">Reference proteome</keyword>
<feature type="compositionally biased region" description="Basic and acidic residues" evidence="6">
    <location>
        <begin position="914"/>
        <end position="923"/>
    </location>
</feature>
<organism evidence="8 9">
    <name type="scientific">Fasciolopsis buskii</name>
    <dbReference type="NCBI Taxonomy" id="27845"/>
    <lineage>
        <taxon>Eukaryota</taxon>
        <taxon>Metazoa</taxon>
        <taxon>Spiralia</taxon>
        <taxon>Lophotrochozoa</taxon>
        <taxon>Platyhelminthes</taxon>
        <taxon>Trematoda</taxon>
        <taxon>Digenea</taxon>
        <taxon>Plagiorchiida</taxon>
        <taxon>Echinostomata</taxon>
        <taxon>Echinostomatoidea</taxon>
        <taxon>Fasciolidae</taxon>
        <taxon>Fasciolopsis</taxon>
    </lineage>
</organism>
<feature type="compositionally biased region" description="Basic residues" evidence="6">
    <location>
        <begin position="832"/>
        <end position="846"/>
    </location>
</feature>